<keyword evidence="1" id="KW-0805">Transcription regulation</keyword>
<dbReference type="SMART" id="SM00347">
    <property type="entry name" value="HTH_MARR"/>
    <property type="match status" value="1"/>
</dbReference>
<evidence type="ECO:0000256" key="2">
    <source>
        <dbReference type="ARBA" id="ARBA00023125"/>
    </source>
</evidence>
<keyword evidence="3" id="KW-0804">Transcription</keyword>
<dbReference type="GO" id="GO:0003677">
    <property type="term" value="F:DNA binding"/>
    <property type="evidence" value="ECO:0007669"/>
    <property type="project" value="UniProtKB-KW"/>
</dbReference>
<dbReference type="RefSeq" id="WP_025727442.1">
    <property type="nucleotide sequence ID" value="NZ_JAAIWK010000001.1"/>
</dbReference>
<accession>A0A0A6VGR0</accession>
<evidence type="ECO:0000256" key="3">
    <source>
        <dbReference type="ARBA" id="ARBA00023163"/>
    </source>
</evidence>
<dbReference type="PROSITE" id="PS50995">
    <property type="entry name" value="HTH_MARR_2"/>
    <property type="match status" value="1"/>
</dbReference>
<organism evidence="5 7">
    <name type="scientific">Heyndrickxia ginsengihumi</name>
    <dbReference type="NCBI Taxonomy" id="363870"/>
    <lineage>
        <taxon>Bacteria</taxon>
        <taxon>Bacillati</taxon>
        <taxon>Bacillota</taxon>
        <taxon>Bacilli</taxon>
        <taxon>Bacillales</taxon>
        <taxon>Bacillaceae</taxon>
        <taxon>Heyndrickxia</taxon>
    </lineage>
</organism>
<keyword evidence="8" id="KW-1185">Reference proteome</keyword>
<dbReference type="SUPFAM" id="SSF46785">
    <property type="entry name" value="Winged helix' DNA-binding domain"/>
    <property type="match status" value="1"/>
</dbReference>
<dbReference type="InterPro" id="IPR036388">
    <property type="entry name" value="WH-like_DNA-bd_sf"/>
</dbReference>
<dbReference type="InterPro" id="IPR036390">
    <property type="entry name" value="WH_DNA-bd_sf"/>
</dbReference>
<dbReference type="EMBL" id="JAAIWK010000001">
    <property type="protein sequence ID" value="NEY18475.1"/>
    <property type="molecule type" value="Genomic_DNA"/>
</dbReference>
<dbReference type="AlphaFoldDB" id="A0A0A6VGR0"/>
<dbReference type="Gene3D" id="1.10.10.10">
    <property type="entry name" value="Winged helix-like DNA-binding domain superfamily/Winged helix DNA-binding domain"/>
    <property type="match status" value="1"/>
</dbReference>
<proteinExistence type="predicted"/>
<evidence type="ECO:0000313" key="7">
    <source>
        <dbReference type="Proteomes" id="UP000030588"/>
    </source>
</evidence>
<dbReference type="Proteomes" id="UP000030588">
    <property type="component" value="Unassembled WGS sequence"/>
</dbReference>
<reference evidence="6 8" key="3">
    <citation type="submission" date="2020-03" db="EMBL/GenBank/DDBJ databases">
        <title>Bacillus aquiflavi sp. nov., isolated from yellow water of strong flavor Chinese baijiu in Yibin region of China.</title>
        <authorList>
            <person name="Xie J."/>
        </authorList>
    </citation>
    <scope>NUCLEOTIDE SEQUENCE [LARGE SCALE GENOMIC DNA]</scope>
    <source>
        <strain evidence="6 8">Gsoil 114</strain>
    </source>
</reference>
<reference evidence="5 7" key="1">
    <citation type="submission" date="2014-10" db="EMBL/GenBank/DDBJ databases">
        <title>Draft genome of phytase producing Bacillus ginsengihumi strain M2.11.</title>
        <authorList>
            <person name="Toymentseva A."/>
            <person name="Boulygina E.A."/>
            <person name="Kazakov S.V."/>
            <person name="Kayumov I."/>
            <person name="Suleimanova A.D."/>
            <person name="Mardanova A.M."/>
            <person name="Maria S.N."/>
            <person name="Sergey M.Y."/>
            <person name="Sharipova M.R."/>
        </authorList>
    </citation>
    <scope>NUCLEOTIDE SEQUENCE [LARGE SCALE GENOMIC DNA]</scope>
    <source>
        <strain evidence="5 7">M2.11</strain>
    </source>
</reference>
<dbReference type="PRINTS" id="PR00598">
    <property type="entry name" value="HTHMARR"/>
</dbReference>
<dbReference type="STRING" id="363870.NG54_01545"/>
<dbReference type="CDD" id="cd00090">
    <property type="entry name" value="HTH_ARSR"/>
    <property type="match status" value="1"/>
</dbReference>
<evidence type="ECO:0000259" key="4">
    <source>
        <dbReference type="PROSITE" id="PS50995"/>
    </source>
</evidence>
<keyword evidence="2" id="KW-0238">DNA-binding</keyword>
<comment type="caution">
    <text evidence="5">The sequence shown here is derived from an EMBL/GenBank/DDBJ whole genome shotgun (WGS) entry which is preliminary data.</text>
</comment>
<gene>
    <name evidence="6" type="ORF">G4D61_00645</name>
    <name evidence="5" type="ORF">NG54_01545</name>
</gene>
<protein>
    <submittedName>
        <fullName evidence="6">MarR family transcriptional regulator</fullName>
    </submittedName>
</protein>
<evidence type="ECO:0000256" key="1">
    <source>
        <dbReference type="ARBA" id="ARBA00023015"/>
    </source>
</evidence>
<dbReference type="GO" id="GO:0003700">
    <property type="term" value="F:DNA-binding transcription factor activity"/>
    <property type="evidence" value="ECO:0007669"/>
    <property type="project" value="InterPro"/>
</dbReference>
<dbReference type="Pfam" id="PF12802">
    <property type="entry name" value="MarR_2"/>
    <property type="match status" value="1"/>
</dbReference>
<dbReference type="InterPro" id="IPR000835">
    <property type="entry name" value="HTH_MarR-typ"/>
</dbReference>
<dbReference type="OrthoDB" id="163346at2"/>
<evidence type="ECO:0000313" key="6">
    <source>
        <dbReference type="EMBL" id="NEY18475.1"/>
    </source>
</evidence>
<sequence>MDQEHSEVVQQLYNALYKFRKLRFAAFFNVDGLKPSEVRMLMVIYKSSKETGISVSKISQHLQVTSSTVTQLINDLEKKGLVIREIDPNDRRMVRIELTDQGKEMMQKAEKAREQFFNGLVEFVGEEECKELIQQLEKVIQYIDNME</sequence>
<dbReference type="EMBL" id="JRUN01000002">
    <property type="protein sequence ID" value="KHD86766.1"/>
    <property type="molecule type" value="Genomic_DNA"/>
</dbReference>
<name>A0A0A6VGR0_9BACI</name>
<evidence type="ECO:0000313" key="5">
    <source>
        <dbReference type="EMBL" id="KHD86766.1"/>
    </source>
</evidence>
<dbReference type="PANTHER" id="PTHR42756:SF1">
    <property type="entry name" value="TRANSCRIPTIONAL REPRESSOR OF EMRAB OPERON"/>
    <property type="match status" value="1"/>
</dbReference>
<feature type="domain" description="HTH marR-type" evidence="4">
    <location>
        <begin position="5"/>
        <end position="141"/>
    </location>
</feature>
<dbReference type="Proteomes" id="UP000476934">
    <property type="component" value="Unassembled WGS sequence"/>
</dbReference>
<evidence type="ECO:0000313" key="8">
    <source>
        <dbReference type="Proteomes" id="UP000476934"/>
    </source>
</evidence>
<reference evidence="6" key="2">
    <citation type="submission" date="2020-02" db="EMBL/GenBank/DDBJ databases">
        <authorList>
            <person name="Feng H."/>
        </authorList>
    </citation>
    <scope>NUCLEOTIDE SEQUENCE [LARGE SCALE GENOMIC DNA]</scope>
    <source>
        <strain evidence="6">Gsoil 114</strain>
    </source>
</reference>
<dbReference type="PANTHER" id="PTHR42756">
    <property type="entry name" value="TRANSCRIPTIONAL REGULATOR, MARR"/>
    <property type="match status" value="1"/>
</dbReference>
<dbReference type="InterPro" id="IPR011991">
    <property type="entry name" value="ArsR-like_HTH"/>
</dbReference>